<proteinExistence type="predicted"/>
<evidence type="ECO:0000259" key="1">
    <source>
        <dbReference type="Pfam" id="PF05876"/>
    </source>
</evidence>
<gene>
    <name evidence="2" type="ORF">MM415B00797_0032</name>
</gene>
<dbReference type="Pfam" id="PF05876">
    <property type="entry name" value="GpA_ATPase"/>
    <property type="match status" value="1"/>
</dbReference>
<dbReference type="GO" id="GO:0016887">
    <property type="term" value="F:ATP hydrolysis activity"/>
    <property type="evidence" value="ECO:0007669"/>
    <property type="project" value="InterPro"/>
</dbReference>
<evidence type="ECO:0000313" key="2">
    <source>
        <dbReference type="EMBL" id="QJA62317.1"/>
    </source>
</evidence>
<protein>
    <submittedName>
        <fullName evidence="2">Putative terminase</fullName>
    </submittedName>
</protein>
<reference evidence="2" key="1">
    <citation type="submission" date="2020-03" db="EMBL/GenBank/DDBJ databases">
        <title>The deep terrestrial virosphere.</title>
        <authorList>
            <person name="Holmfeldt K."/>
            <person name="Nilsson E."/>
            <person name="Simone D."/>
            <person name="Lopez-Fernandez M."/>
            <person name="Wu X."/>
            <person name="de Brujin I."/>
            <person name="Lundin D."/>
            <person name="Andersson A."/>
            <person name="Bertilsson S."/>
            <person name="Dopson M."/>
        </authorList>
    </citation>
    <scope>NUCLEOTIDE SEQUENCE</scope>
    <source>
        <strain evidence="2">MM415B00797</strain>
    </source>
</reference>
<name>A0A6M3IZ90_9ZZZZ</name>
<dbReference type="AlphaFoldDB" id="A0A6M3IZ90"/>
<dbReference type="EMBL" id="MT141467">
    <property type="protein sequence ID" value="QJA62317.1"/>
    <property type="molecule type" value="Genomic_DNA"/>
</dbReference>
<sequence>MRYSEKPYRYKDHTGTERSRFLEGIYSFETADKASKWSKVRLKKIKDDNPHIRDALKIGETDSALLMKFGRTALHLIGRATVSSVLTISGDIVIIDEKDRDTDPSVSSQIGSRTLESEFMNTPTTKGISRETSTPEVSGAGISLQHESSDQAEWAITCVKCETEQVLAYPDCIGNFYEKGEDPLIDPDTGYEFVPFWRCANCHEPIDWSTIGKWKREDPDYYENCRWIVQKPENYNPKTGKGIGGYQVPFAGPQRSAAFFIAERDDPGHDMAYLYNHMLGLPYDDVTKTLVKDNFHVRPDFDWGFSSGDRYVLGCDHHPSQGGFIVICRQIKGSIKPTKPEGKWVTVYLEHVRNNRDLWDDTETISDIDTIKKGRLYELITEFNVSLAVVDVEPDTNEVEKLIEEFAFSKRVWSCRSGRYNDSFAWVECETVQGKEVPVCRIIEDKVGAIDWYFNKIRFGDIMFLDPSKYPVRGQWQEFMNSHTNLYKGEVVFRGGHLAEKLAAQNINEVYKIRQNKIKDHWAMAGKFCSQGIRILTKVNLSQKHIVPPKIKGMKKIPGI</sequence>
<dbReference type="InterPro" id="IPR046453">
    <property type="entry name" value="GpA_ATPase"/>
</dbReference>
<accession>A0A6M3IZ90</accession>
<feature type="domain" description="Phage terminase large subunit GpA ATPase" evidence="1">
    <location>
        <begin position="27"/>
        <end position="205"/>
    </location>
</feature>
<organism evidence="2">
    <name type="scientific">viral metagenome</name>
    <dbReference type="NCBI Taxonomy" id="1070528"/>
    <lineage>
        <taxon>unclassified sequences</taxon>
        <taxon>metagenomes</taxon>
        <taxon>organismal metagenomes</taxon>
    </lineage>
</organism>